<dbReference type="InterPro" id="IPR016729">
    <property type="entry name" value="FADD"/>
</dbReference>
<reference evidence="2 3" key="1">
    <citation type="submission" date="2024-11" db="EMBL/GenBank/DDBJ databases">
        <title>Chromosome-level genome assembly of the freshwater bivalve Anodonta woodiana.</title>
        <authorList>
            <person name="Chen X."/>
        </authorList>
    </citation>
    <scope>NUCLEOTIDE SEQUENCE [LARGE SCALE GENOMIC DNA]</scope>
    <source>
        <strain evidence="2">MN2024</strain>
        <tissue evidence="2">Gills</tissue>
    </source>
</reference>
<keyword evidence="3" id="KW-1185">Reference proteome</keyword>
<dbReference type="AlphaFoldDB" id="A0ABD3WF65"/>
<dbReference type="Gene3D" id="1.10.533.10">
    <property type="entry name" value="Death Domain, Fas"/>
    <property type="match status" value="1"/>
</dbReference>
<name>A0ABD3WF65_SINWO</name>
<dbReference type="InterPro" id="IPR011029">
    <property type="entry name" value="DEATH-like_dom_sf"/>
</dbReference>
<evidence type="ECO:0000313" key="3">
    <source>
        <dbReference type="Proteomes" id="UP001634394"/>
    </source>
</evidence>
<dbReference type="CDD" id="cd01670">
    <property type="entry name" value="Death"/>
    <property type="match status" value="1"/>
</dbReference>
<evidence type="ECO:0000259" key="1">
    <source>
        <dbReference type="PROSITE" id="PS50017"/>
    </source>
</evidence>
<gene>
    <name evidence="2" type="ORF">ACJMK2_035788</name>
</gene>
<dbReference type="Pfam" id="PF00531">
    <property type="entry name" value="Death"/>
    <property type="match status" value="1"/>
</dbReference>
<dbReference type="Proteomes" id="UP001634394">
    <property type="component" value="Unassembled WGS sequence"/>
</dbReference>
<dbReference type="PANTHER" id="PTHR15077">
    <property type="entry name" value="FAS-ASSOCIATING DEATH DOMAIN-CONTAINING PROTEIN FADD"/>
    <property type="match status" value="1"/>
</dbReference>
<accession>A0ABD3WF65</accession>
<feature type="non-terminal residue" evidence="2">
    <location>
        <position position="1"/>
    </location>
</feature>
<comment type="caution">
    <text evidence="2">The sequence shown here is derived from an EMBL/GenBank/DDBJ whole genome shotgun (WGS) entry which is preliminary data.</text>
</comment>
<proteinExistence type="predicted"/>
<dbReference type="SUPFAM" id="SSF47986">
    <property type="entry name" value="DEATH domain"/>
    <property type="match status" value="1"/>
</dbReference>
<organism evidence="2 3">
    <name type="scientific">Sinanodonta woodiana</name>
    <name type="common">Chinese pond mussel</name>
    <name type="synonym">Anodonta woodiana</name>
    <dbReference type="NCBI Taxonomy" id="1069815"/>
    <lineage>
        <taxon>Eukaryota</taxon>
        <taxon>Metazoa</taxon>
        <taxon>Spiralia</taxon>
        <taxon>Lophotrochozoa</taxon>
        <taxon>Mollusca</taxon>
        <taxon>Bivalvia</taxon>
        <taxon>Autobranchia</taxon>
        <taxon>Heteroconchia</taxon>
        <taxon>Palaeoheterodonta</taxon>
        <taxon>Unionida</taxon>
        <taxon>Unionoidea</taxon>
        <taxon>Unionidae</taxon>
        <taxon>Unioninae</taxon>
        <taxon>Sinanodonta</taxon>
    </lineage>
</organism>
<protein>
    <recommendedName>
        <fullName evidence="1">Death domain-containing protein</fullName>
    </recommendedName>
</protein>
<dbReference type="InterPro" id="IPR000488">
    <property type="entry name" value="Death_dom"/>
</dbReference>
<dbReference type="PROSITE" id="PS50017">
    <property type="entry name" value="DEATH_DOMAIN"/>
    <property type="match status" value="1"/>
</dbReference>
<feature type="domain" description="Death" evidence="1">
    <location>
        <begin position="21"/>
        <end position="78"/>
    </location>
</feature>
<evidence type="ECO:0000313" key="2">
    <source>
        <dbReference type="EMBL" id="KAL3872570.1"/>
    </source>
</evidence>
<sequence length="91" mass="10553">KTEVTAETDKKLHQLTYYIGNWWDLAKELGLTDPEIDRIREDHSTSRERCYNVLCSWKKKNTKAGWVKKILQACQDAGVDHMDKIAAIFKG</sequence>
<dbReference type="EMBL" id="JBJQND010000006">
    <property type="protein sequence ID" value="KAL3872570.1"/>
    <property type="molecule type" value="Genomic_DNA"/>
</dbReference>